<dbReference type="Gene3D" id="3.40.50.150">
    <property type="entry name" value="Vaccinia Virus protein VP39"/>
    <property type="match status" value="1"/>
</dbReference>
<feature type="non-terminal residue" evidence="1">
    <location>
        <position position="1"/>
    </location>
</feature>
<sequence length="287" mass="32860">VTGRQLTLEEVLFRDLNYSAHLAEHPIHEFFGIDLEDYGELTAKRQHGLYSSVDPSNTEPFEAELDDLIRLHYLVLSRRVTTVLEFGIGKSTTVLADALTKNMHRHAEYVEAELRRSNAFELHSVENNESWMALVTSQLSSDHKDRCHPHLCPLKVSEFNGRLCTFYHELPNIAPDLIYLDGPDQFSAEGSVRGLTTAHPDRMPMSADILTFEHFLTPGTLIVVDGRTANARFLRSNLQRSWSYHHSPTMDQSFFELTEPPLGIYNKRQVDYCLGDEYYARVTKMTD</sequence>
<accession>A0A382FC22</accession>
<name>A0A382FC22_9ZZZZ</name>
<proteinExistence type="predicted"/>
<reference evidence="1" key="1">
    <citation type="submission" date="2018-05" db="EMBL/GenBank/DDBJ databases">
        <authorList>
            <person name="Lanie J.A."/>
            <person name="Ng W.-L."/>
            <person name="Kazmierczak K.M."/>
            <person name="Andrzejewski T.M."/>
            <person name="Davidsen T.M."/>
            <person name="Wayne K.J."/>
            <person name="Tettelin H."/>
            <person name="Glass J.I."/>
            <person name="Rusch D."/>
            <person name="Podicherti R."/>
            <person name="Tsui H.-C.T."/>
            <person name="Winkler M.E."/>
        </authorList>
    </citation>
    <scope>NUCLEOTIDE SEQUENCE</scope>
</reference>
<gene>
    <name evidence="1" type="ORF">METZ01_LOCUS212455</name>
</gene>
<dbReference type="EMBL" id="UINC01048718">
    <property type="protein sequence ID" value="SVB59601.1"/>
    <property type="molecule type" value="Genomic_DNA"/>
</dbReference>
<dbReference type="AlphaFoldDB" id="A0A382FC22"/>
<protein>
    <submittedName>
        <fullName evidence="1">Uncharacterized protein</fullName>
    </submittedName>
</protein>
<organism evidence="1">
    <name type="scientific">marine metagenome</name>
    <dbReference type="NCBI Taxonomy" id="408172"/>
    <lineage>
        <taxon>unclassified sequences</taxon>
        <taxon>metagenomes</taxon>
        <taxon>ecological metagenomes</taxon>
    </lineage>
</organism>
<dbReference type="InterPro" id="IPR029063">
    <property type="entry name" value="SAM-dependent_MTases_sf"/>
</dbReference>
<evidence type="ECO:0000313" key="1">
    <source>
        <dbReference type="EMBL" id="SVB59601.1"/>
    </source>
</evidence>